<sequence>MMEMAKVTSARTSYDSRLPNHTVRGVVGELRVRCPEEGCDEVLQLQNLDIHRRQCVTKTTTCPGGCGRKLLNKEKVTHNCVEYLTEENKQLREEIRKKDEELALLRQQLRTMEQAFQQEGMDIDINQSIIITYTRPFKIYIYLYDKNLPTTSLGRAASPAPLAAGTSGEAGFRFQGLPKMEFRPKRSDWKGDWMNGEAKSNVVEAGGLRWKVTVWEPRVSFWVSGWTRFLLHAEGATGAPSPWTVTSQSLTLKVLRKGGDGGAPVTHRLEGATFSSEKGVVGMIPRWSWSGLTDPRNGFVDRQGTVHVEVSFEGAAMSPSPPPQRPTVWEAEATLQLRNVTSSPREVYDSIFSPSVHPGGESEWSLEVDWTISLLSADGGGWNQEKKEDGEEVNRGRPLTYGLSILHASIGRFLTGDSATAVNSANGPPDLELNMAPLPFESPGPISAPFIALSKAPQCS</sequence>
<name>A0A7R8WH19_9CRUS</name>
<organism evidence="1">
    <name type="scientific">Cyprideis torosa</name>
    <dbReference type="NCBI Taxonomy" id="163714"/>
    <lineage>
        <taxon>Eukaryota</taxon>
        <taxon>Metazoa</taxon>
        <taxon>Ecdysozoa</taxon>
        <taxon>Arthropoda</taxon>
        <taxon>Crustacea</taxon>
        <taxon>Oligostraca</taxon>
        <taxon>Ostracoda</taxon>
        <taxon>Podocopa</taxon>
        <taxon>Podocopida</taxon>
        <taxon>Cytherocopina</taxon>
        <taxon>Cytheroidea</taxon>
        <taxon>Cytherideidae</taxon>
        <taxon>Cyprideis</taxon>
    </lineage>
</organism>
<protein>
    <submittedName>
        <fullName evidence="1">Uncharacterized protein</fullName>
    </submittedName>
</protein>
<gene>
    <name evidence="1" type="ORF">CTOB1V02_LOCUS8134</name>
</gene>
<dbReference type="EMBL" id="OB662576">
    <property type="protein sequence ID" value="CAD7230273.1"/>
    <property type="molecule type" value="Genomic_DNA"/>
</dbReference>
<dbReference type="OrthoDB" id="2020852at2759"/>
<dbReference type="AlphaFoldDB" id="A0A7R8WH19"/>
<accession>A0A7R8WH19</accession>
<dbReference type="SUPFAM" id="SSF49599">
    <property type="entry name" value="TRAF domain-like"/>
    <property type="match status" value="1"/>
</dbReference>
<proteinExistence type="predicted"/>
<reference evidence="1" key="1">
    <citation type="submission" date="2020-11" db="EMBL/GenBank/DDBJ databases">
        <authorList>
            <person name="Tran Van P."/>
        </authorList>
    </citation>
    <scope>NUCLEOTIDE SEQUENCE</scope>
</reference>
<evidence type="ECO:0000313" key="1">
    <source>
        <dbReference type="EMBL" id="CAD7230273.1"/>
    </source>
</evidence>